<reference evidence="1" key="1">
    <citation type="submission" date="2019-03" db="EMBL/GenBank/DDBJ databases">
        <authorList>
            <person name="Mank J."/>
            <person name="Almeida P."/>
        </authorList>
    </citation>
    <scope>NUCLEOTIDE SEQUENCE</scope>
    <source>
        <strain evidence="1">78183</strain>
    </source>
</reference>
<accession>A0A6N2NM74</accession>
<dbReference type="AlphaFoldDB" id="A0A6N2NM74"/>
<name>A0A6N2NM74_SALVM</name>
<protein>
    <submittedName>
        <fullName evidence="1">Uncharacterized protein</fullName>
    </submittedName>
</protein>
<proteinExistence type="predicted"/>
<gene>
    <name evidence="1" type="ORF">SVIM_LOCUS517374</name>
</gene>
<organism evidence="1">
    <name type="scientific">Salix viminalis</name>
    <name type="common">Common osier</name>
    <name type="synonym">Basket willow</name>
    <dbReference type="NCBI Taxonomy" id="40686"/>
    <lineage>
        <taxon>Eukaryota</taxon>
        <taxon>Viridiplantae</taxon>
        <taxon>Streptophyta</taxon>
        <taxon>Embryophyta</taxon>
        <taxon>Tracheophyta</taxon>
        <taxon>Spermatophyta</taxon>
        <taxon>Magnoliopsida</taxon>
        <taxon>eudicotyledons</taxon>
        <taxon>Gunneridae</taxon>
        <taxon>Pentapetalae</taxon>
        <taxon>rosids</taxon>
        <taxon>fabids</taxon>
        <taxon>Malpighiales</taxon>
        <taxon>Salicaceae</taxon>
        <taxon>Saliceae</taxon>
        <taxon>Salix</taxon>
    </lineage>
</organism>
<sequence length="73" mass="8497">MDVIPSDVSYLISAISPNHQKLDLHFSSSSITPHLARYHTVTQLWDILPERMDAKTLEGKRYYMKEKMIEMTS</sequence>
<evidence type="ECO:0000313" key="1">
    <source>
        <dbReference type="EMBL" id="VFU66527.1"/>
    </source>
</evidence>
<dbReference type="EMBL" id="CAADRP010002362">
    <property type="protein sequence ID" value="VFU66527.1"/>
    <property type="molecule type" value="Genomic_DNA"/>
</dbReference>